<organism evidence="2 3">
    <name type="scientific">Panacibacter ginsenosidivorans</name>
    <dbReference type="NCBI Taxonomy" id="1813871"/>
    <lineage>
        <taxon>Bacteria</taxon>
        <taxon>Pseudomonadati</taxon>
        <taxon>Bacteroidota</taxon>
        <taxon>Chitinophagia</taxon>
        <taxon>Chitinophagales</taxon>
        <taxon>Chitinophagaceae</taxon>
        <taxon>Panacibacter</taxon>
    </lineage>
</organism>
<dbReference type="EMBL" id="CP042435">
    <property type="protein sequence ID" value="QEC69987.1"/>
    <property type="molecule type" value="Genomic_DNA"/>
</dbReference>
<evidence type="ECO:0000313" key="2">
    <source>
        <dbReference type="EMBL" id="QEC69987.1"/>
    </source>
</evidence>
<dbReference type="RefSeq" id="WP_147192863.1">
    <property type="nucleotide sequence ID" value="NZ_CP042435.1"/>
</dbReference>
<feature type="chain" id="PRO_5022800719" evidence="1">
    <location>
        <begin position="20"/>
        <end position="522"/>
    </location>
</feature>
<dbReference type="AlphaFoldDB" id="A0A5B8VEL7"/>
<keyword evidence="3" id="KW-1185">Reference proteome</keyword>
<feature type="signal peptide" evidence="1">
    <location>
        <begin position="1"/>
        <end position="19"/>
    </location>
</feature>
<reference evidence="2 3" key="1">
    <citation type="journal article" date="2016" name="Int. J. Syst. Evol. Microbiol.">
        <title>Panacibacter ginsenosidivorans gen. nov., sp. nov., with ginsenoside converting activity isolated from soil of a ginseng field.</title>
        <authorList>
            <person name="Siddiqi M.Z."/>
            <person name="Muhammad Shafi S."/>
            <person name="Choi K.D."/>
            <person name="Im W.T."/>
        </authorList>
    </citation>
    <scope>NUCLEOTIDE SEQUENCE [LARGE SCALE GENOMIC DNA]</scope>
    <source>
        <strain evidence="2 3">Gsoil1550</strain>
    </source>
</reference>
<evidence type="ECO:0000313" key="3">
    <source>
        <dbReference type="Proteomes" id="UP000321533"/>
    </source>
</evidence>
<accession>A0A5B8VEL7</accession>
<dbReference type="KEGG" id="pgin:FRZ67_22795"/>
<evidence type="ECO:0000256" key="1">
    <source>
        <dbReference type="SAM" id="SignalP"/>
    </source>
</evidence>
<sequence length="522" mass="58853">MKKQVLVIFSFLLCSVLHAQFTTIAETSVFKEAEDGLAKLMQLKNGNTFFMLIDDKKEIELHIYDAAHKEKVSTTVKPDIGKAKRATINDIFEMNGDVVIFIMSVDDREPSLIRIIMDGNTGTIKKQEELFNIGRVSLGKAYGMALANLEEPGFDVIKDPTYDVYTVVIFNTLESDRNKRIQLVMYGSDHKELSRAYVKSPGEKYKYMTYGSVMMRDGKLIMLARGYNTKASGDPNETAVLLTTLNKGDTTVTQKQLQFAKNVNLGRTLMNYNPITKDIMVIGVERENKSGYTAYLYFLDPETGKVKKSQDLFPKEVYATSAELFGNKNAFSGMPVMFSAYDDGSFSVVFEEQTTITRSGSNYVSTSYQYGNLAVSLFDKDGKETSSYLIPKDHYNNNFYGGSEGGATILKAGNQYKEFLYITMNGKPYVFMNDLQENEERIQKGKVSRVIGVGECDAYTFELQGKDVVLHRKYFFGEPEKGHTLCLFSECDYNKEKNILATIKLQLGGKNKGMSLVWMQPK</sequence>
<protein>
    <submittedName>
        <fullName evidence="2">Uncharacterized protein</fullName>
    </submittedName>
</protein>
<gene>
    <name evidence="2" type="ORF">FRZ67_22795</name>
</gene>
<keyword evidence="1" id="KW-0732">Signal</keyword>
<dbReference type="OrthoDB" id="610057at2"/>
<dbReference type="Proteomes" id="UP000321533">
    <property type="component" value="Chromosome"/>
</dbReference>
<proteinExistence type="predicted"/>
<name>A0A5B8VEL7_9BACT</name>